<comment type="subcellular location">
    <subcellularLocation>
        <location evidence="2">Membrane</location>
    </subcellularLocation>
</comment>
<feature type="transmembrane region" description="Helical" evidence="8">
    <location>
        <begin position="35"/>
        <end position="55"/>
    </location>
</feature>
<dbReference type="SUPFAM" id="SSF55874">
    <property type="entry name" value="ATPase domain of HSP90 chaperone/DNA topoisomerase II/histidine kinase"/>
    <property type="match status" value="1"/>
</dbReference>
<dbReference type="EMBL" id="CP017708">
    <property type="protein sequence ID" value="AOY84652.2"/>
    <property type="molecule type" value="Genomic_DNA"/>
</dbReference>
<dbReference type="SMART" id="SM00387">
    <property type="entry name" value="HATPase_c"/>
    <property type="match status" value="1"/>
</dbReference>
<dbReference type="Gene3D" id="6.10.340.10">
    <property type="match status" value="1"/>
</dbReference>
<dbReference type="Pfam" id="PF02518">
    <property type="entry name" value="HATPase_c"/>
    <property type="match status" value="1"/>
</dbReference>
<evidence type="ECO:0000256" key="4">
    <source>
        <dbReference type="ARBA" id="ARBA00022553"/>
    </source>
</evidence>
<dbReference type="CDD" id="cd06225">
    <property type="entry name" value="HAMP"/>
    <property type="match status" value="1"/>
</dbReference>
<feature type="transmembrane region" description="Helical" evidence="8">
    <location>
        <begin position="237"/>
        <end position="258"/>
    </location>
</feature>
<dbReference type="InterPro" id="IPR003660">
    <property type="entry name" value="HAMP_dom"/>
</dbReference>
<keyword evidence="8" id="KW-1133">Transmembrane helix</keyword>
<evidence type="ECO:0000256" key="8">
    <source>
        <dbReference type="SAM" id="Phobius"/>
    </source>
</evidence>
<dbReference type="SMART" id="SM00304">
    <property type="entry name" value="HAMP"/>
    <property type="match status" value="1"/>
</dbReference>
<reference evidence="11" key="1">
    <citation type="journal article" date="2017" name="Proc. Natl. Acad. Sci. U.S.A.">
        <title>Comparative genomics uncovers the prolific and distinctive metabolic potential of the cyanobacterial genus Moorea.</title>
        <authorList>
            <person name="Leao T."/>
            <person name="Castelao G."/>
            <person name="Korobeynikov A."/>
            <person name="Monroe E.A."/>
            <person name="Podell S."/>
            <person name="Glukhov E."/>
            <person name="Allen E.E."/>
            <person name="Gerwick W.H."/>
            <person name="Gerwick L."/>
        </authorList>
    </citation>
    <scope>NUCLEOTIDE SEQUENCE</scope>
    <source>
        <strain evidence="11">JHB</strain>
    </source>
</reference>
<evidence type="ECO:0000313" key="11">
    <source>
        <dbReference type="EMBL" id="AOY84652.2"/>
    </source>
</evidence>
<dbReference type="AlphaFoldDB" id="A0A1D9GAH6"/>
<dbReference type="InterPro" id="IPR004358">
    <property type="entry name" value="Sig_transdc_His_kin-like_C"/>
</dbReference>
<dbReference type="EC" id="2.7.13.3" evidence="3"/>
<sequence>MSGEDFQGCHPNLGASRISWINQFLASASIRQKVFVGYAVSIGLAILGTTTGLGIGQHYQKAALAELTRAQKQEHLLKNLQIAILEVRSYPYLGPLHLGEFNSPRVAPPVAVPMEDLQLVQDKIDQAQQLLLEAEGFVTEFDTCSKTNTNQLLALLKTYTIIIDSYKTLIQSLLSEIESGNLPDDQLKLAQRQLLQQNNPELTSALERFFEKSDQLIRAAQFKQQQGLSALNRADKLCFGIIVSSMIASVAIAILLAIHTSNAIAQLIKSLTEITEQVKQESNFTLQAPVTTQDEVGVLATSLNQLIHRMADYTQELQQTDIQLIQNEKMSSLGTMVAGIAHEINNPINFIYGNLFFTSDYIEDLLSLVELYQQYYPNPDPEIKNQLEEIDLEFLAQDLPKIIASMKGGAERIREIVLSMRNFSRLDEAEMKPVNIHEGIDNTLVLLSNRLKPGIEVIKQYGDLPLVDCYPAQLNQVFLSILENALDAIEKDATEYKAIEHKSVESCPSPVFTIRIQTELVDQNWVVIRIADNGPGIPAAIKDRIFDPFFTTKDPGQGTGLGLAISYQIITKHRGKIEVASEPGQGAEFVISLPR</sequence>
<keyword evidence="11" id="KW-0547">Nucleotide-binding</keyword>
<evidence type="ECO:0000256" key="2">
    <source>
        <dbReference type="ARBA" id="ARBA00004370"/>
    </source>
</evidence>
<dbReference type="InterPro" id="IPR036097">
    <property type="entry name" value="HisK_dim/P_sf"/>
</dbReference>
<dbReference type="Gene3D" id="1.10.287.130">
    <property type="match status" value="1"/>
</dbReference>
<comment type="catalytic activity">
    <reaction evidence="1">
        <text>ATP + protein L-histidine = ADP + protein N-phospho-L-histidine.</text>
        <dbReference type="EC" id="2.7.13.3"/>
    </reaction>
</comment>
<dbReference type="GO" id="GO:0000155">
    <property type="term" value="F:phosphorelay sensor kinase activity"/>
    <property type="evidence" value="ECO:0007669"/>
    <property type="project" value="InterPro"/>
</dbReference>
<dbReference type="PROSITE" id="PS50109">
    <property type="entry name" value="HIS_KIN"/>
    <property type="match status" value="1"/>
</dbReference>
<dbReference type="SMART" id="SM00388">
    <property type="entry name" value="HisKA"/>
    <property type="match status" value="1"/>
</dbReference>
<dbReference type="InterPro" id="IPR003661">
    <property type="entry name" value="HisK_dim/P_dom"/>
</dbReference>
<feature type="domain" description="HAMP" evidence="10">
    <location>
        <begin position="262"/>
        <end position="315"/>
    </location>
</feature>
<keyword evidence="6" id="KW-0418">Kinase</keyword>
<dbReference type="Pfam" id="PF00672">
    <property type="entry name" value="HAMP"/>
    <property type="match status" value="1"/>
</dbReference>
<name>A0A1D9GAH6_MOOP1</name>
<evidence type="ECO:0000256" key="3">
    <source>
        <dbReference type="ARBA" id="ARBA00012438"/>
    </source>
</evidence>
<dbReference type="InterPro" id="IPR036890">
    <property type="entry name" value="HATPase_C_sf"/>
</dbReference>
<evidence type="ECO:0000259" key="10">
    <source>
        <dbReference type="PROSITE" id="PS50885"/>
    </source>
</evidence>
<evidence type="ECO:0000256" key="1">
    <source>
        <dbReference type="ARBA" id="ARBA00000085"/>
    </source>
</evidence>
<keyword evidence="11" id="KW-0067">ATP-binding</keyword>
<proteinExistence type="predicted"/>
<evidence type="ECO:0000256" key="6">
    <source>
        <dbReference type="ARBA" id="ARBA00022777"/>
    </source>
</evidence>
<dbReference type="InterPro" id="IPR003594">
    <property type="entry name" value="HATPase_dom"/>
</dbReference>
<keyword evidence="7" id="KW-0902">Two-component regulatory system</keyword>
<feature type="domain" description="Histidine kinase" evidence="9">
    <location>
        <begin position="339"/>
        <end position="595"/>
    </location>
</feature>
<dbReference type="GO" id="GO:0005524">
    <property type="term" value="F:ATP binding"/>
    <property type="evidence" value="ECO:0007669"/>
    <property type="project" value="UniProtKB-KW"/>
</dbReference>
<gene>
    <name evidence="11" type="ORF">BJP36_13080</name>
</gene>
<evidence type="ECO:0000259" key="9">
    <source>
        <dbReference type="PROSITE" id="PS50109"/>
    </source>
</evidence>
<dbReference type="PANTHER" id="PTHR43065:SF50">
    <property type="entry name" value="HISTIDINE KINASE"/>
    <property type="match status" value="1"/>
</dbReference>
<dbReference type="SUPFAM" id="SSF47384">
    <property type="entry name" value="Homodimeric domain of signal transducing histidine kinase"/>
    <property type="match status" value="1"/>
</dbReference>
<evidence type="ECO:0000256" key="7">
    <source>
        <dbReference type="ARBA" id="ARBA00023012"/>
    </source>
</evidence>
<evidence type="ECO:0000256" key="5">
    <source>
        <dbReference type="ARBA" id="ARBA00022679"/>
    </source>
</evidence>
<dbReference type="PANTHER" id="PTHR43065">
    <property type="entry name" value="SENSOR HISTIDINE KINASE"/>
    <property type="match status" value="1"/>
</dbReference>
<keyword evidence="8" id="KW-0812">Transmembrane</keyword>
<reference evidence="11" key="2">
    <citation type="submission" date="2022-10" db="EMBL/GenBank/DDBJ databases">
        <authorList>
            <person name="Ngo T.-E."/>
        </authorList>
    </citation>
    <scope>NUCLEOTIDE SEQUENCE</scope>
    <source>
        <strain evidence="11">JHB</strain>
    </source>
</reference>
<dbReference type="Proteomes" id="UP000176944">
    <property type="component" value="Chromosome"/>
</dbReference>
<organism evidence="11">
    <name type="scientific">Moorena producens (strain JHB)</name>
    <dbReference type="NCBI Taxonomy" id="1454205"/>
    <lineage>
        <taxon>Bacteria</taxon>
        <taxon>Bacillati</taxon>
        <taxon>Cyanobacteriota</taxon>
        <taxon>Cyanophyceae</taxon>
        <taxon>Coleofasciculales</taxon>
        <taxon>Coleofasciculaceae</taxon>
        <taxon>Moorena</taxon>
    </lineage>
</organism>
<accession>A0A1D9GAH6</accession>
<keyword evidence="8" id="KW-0472">Membrane</keyword>
<dbReference type="InterPro" id="IPR005467">
    <property type="entry name" value="His_kinase_dom"/>
</dbReference>
<keyword evidence="4" id="KW-0597">Phosphoprotein</keyword>
<dbReference type="PROSITE" id="PS50885">
    <property type="entry name" value="HAMP"/>
    <property type="match status" value="1"/>
</dbReference>
<dbReference type="PRINTS" id="PR00344">
    <property type="entry name" value="BCTRLSENSOR"/>
</dbReference>
<protein>
    <recommendedName>
        <fullName evidence="3">histidine kinase</fullName>
        <ecNumber evidence="3">2.7.13.3</ecNumber>
    </recommendedName>
</protein>
<dbReference type="GO" id="GO:0016020">
    <property type="term" value="C:membrane"/>
    <property type="evidence" value="ECO:0007669"/>
    <property type="project" value="UniProtKB-SubCell"/>
</dbReference>
<dbReference type="Gene3D" id="3.30.565.10">
    <property type="entry name" value="Histidine kinase-like ATPase, C-terminal domain"/>
    <property type="match status" value="1"/>
</dbReference>
<dbReference type="CDD" id="cd00082">
    <property type="entry name" value="HisKA"/>
    <property type="match status" value="1"/>
</dbReference>
<keyword evidence="5" id="KW-0808">Transferase</keyword>